<dbReference type="EMBL" id="JAESVB010000003">
    <property type="protein sequence ID" value="MCB8875147.1"/>
    <property type="molecule type" value="Genomic_DNA"/>
</dbReference>
<reference evidence="1" key="1">
    <citation type="journal article" date="2021" name="Microorganisms">
        <title>Acidisoma silvae sp. nov. and Acidisomacellulosilytica sp. nov., Two Acidophilic Bacteria Isolated from Decaying Wood, Hydrolyzing Cellulose and Producing Poly-3-hydroxybutyrate.</title>
        <authorList>
            <person name="Mieszkin S."/>
            <person name="Pouder E."/>
            <person name="Uroz S."/>
            <person name="Simon-Colin C."/>
            <person name="Alain K."/>
        </authorList>
    </citation>
    <scope>NUCLEOTIDE SEQUENCE</scope>
    <source>
        <strain evidence="1">HW T2.11</strain>
    </source>
</reference>
<proteinExistence type="predicted"/>
<dbReference type="Pfam" id="PF09957">
    <property type="entry name" value="VapB_antitoxin"/>
    <property type="match status" value="1"/>
</dbReference>
<dbReference type="RefSeq" id="WP_227320819.1">
    <property type="nucleotide sequence ID" value="NZ_JAESVB010000003.1"/>
</dbReference>
<protein>
    <submittedName>
        <fullName evidence="1">Type II toxin-antitoxin system VapB family antitoxin</fullName>
    </submittedName>
</protein>
<evidence type="ECO:0000313" key="1">
    <source>
        <dbReference type="EMBL" id="MCB8875147.1"/>
    </source>
</evidence>
<dbReference type="InterPro" id="IPR019239">
    <property type="entry name" value="VapB_antitoxin"/>
</dbReference>
<organism evidence="1 2">
    <name type="scientific">Acidisoma silvae</name>
    <dbReference type="NCBI Taxonomy" id="2802396"/>
    <lineage>
        <taxon>Bacteria</taxon>
        <taxon>Pseudomonadati</taxon>
        <taxon>Pseudomonadota</taxon>
        <taxon>Alphaproteobacteria</taxon>
        <taxon>Acetobacterales</taxon>
        <taxon>Acidocellaceae</taxon>
        <taxon>Acidisoma</taxon>
    </lineage>
</organism>
<accession>A0A964DYJ5</accession>
<dbReference type="Proteomes" id="UP000708298">
    <property type="component" value="Unassembled WGS sequence"/>
</dbReference>
<keyword evidence="2" id="KW-1185">Reference proteome</keyword>
<dbReference type="AlphaFoldDB" id="A0A964DYJ5"/>
<name>A0A964DYJ5_9PROT</name>
<comment type="caution">
    <text evidence="1">The sequence shown here is derived from an EMBL/GenBank/DDBJ whole genome shotgun (WGS) entry which is preliminary data.</text>
</comment>
<gene>
    <name evidence="1" type="ORF">ASILVAE211_08150</name>
</gene>
<reference evidence="1" key="2">
    <citation type="submission" date="2021-01" db="EMBL/GenBank/DDBJ databases">
        <authorList>
            <person name="Mieszkin S."/>
            <person name="Pouder E."/>
            <person name="Alain K."/>
        </authorList>
    </citation>
    <scope>NUCLEOTIDE SEQUENCE</scope>
    <source>
        <strain evidence="1">HW T2.11</strain>
    </source>
</reference>
<sequence>MRTNIDIDDDLLAQALEVSGLRTKKAVVEDALRLLVETAGQRQAIETMRGMGWEGDLDAIRSNRR</sequence>
<evidence type="ECO:0000313" key="2">
    <source>
        <dbReference type="Proteomes" id="UP000708298"/>
    </source>
</evidence>